<evidence type="ECO:0000313" key="4">
    <source>
        <dbReference type="Proteomes" id="UP001379533"/>
    </source>
</evidence>
<keyword evidence="4" id="KW-1185">Reference proteome</keyword>
<dbReference type="Proteomes" id="UP001379533">
    <property type="component" value="Chromosome"/>
</dbReference>
<organism evidence="3 4">
    <name type="scientific">Pendulispora brunnea</name>
    <dbReference type="NCBI Taxonomy" id="2905690"/>
    <lineage>
        <taxon>Bacteria</taxon>
        <taxon>Pseudomonadati</taxon>
        <taxon>Myxococcota</taxon>
        <taxon>Myxococcia</taxon>
        <taxon>Myxococcales</taxon>
        <taxon>Sorangiineae</taxon>
        <taxon>Pendulisporaceae</taxon>
        <taxon>Pendulispora</taxon>
    </lineage>
</organism>
<evidence type="ECO:0000256" key="1">
    <source>
        <dbReference type="SAM" id="MobiDB-lite"/>
    </source>
</evidence>
<proteinExistence type="predicted"/>
<feature type="chain" id="PRO_5045938633" evidence="2">
    <location>
        <begin position="24"/>
        <end position="451"/>
    </location>
</feature>
<gene>
    <name evidence="3" type="ORF">LZC95_48190</name>
</gene>
<feature type="signal peptide" evidence="2">
    <location>
        <begin position="1"/>
        <end position="23"/>
    </location>
</feature>
<evidence type="ECO:0000256" key="2">
    <source>
        <dbReference type="SAM" id="SignalP"/>
    </source>
</evidence>
<dbReference type="PROSITE" id="PS51257">
    <property type="entry name" value="PROKAR_LIPOPROTEIN"/>
    <property type="match status" value="1"/>
</dbReference>
<evidence type="ECO:0000313" key="3">
    <source>
        <dbReference type="EMBL" id="WXA94214.1"/>
    </source>
</evidence>
<protein>
    <submittedName>
        <fullName evidence="3">Uncharacterized protein</fullName>
    </submittedName>
</protein>
<dbReference type="SUPFAM" id="SSF82171">
    <property type="entry name" value="DPP6 N-terminal domain-like"/>
    <property type="match status" value="1"/>
</dbReference>
<dbReference type="EMBL" id="CP089982">
    <property type="protein sequence ID" value="WXA94214.1"/>
    <property type="molecule type" value="Genomic_DNA"/>
</dbReference>
<dbReference type="RefSeq" id="WP_394844816.1">
    <property type="nucleotide sequence ID" value="NZ_CP089982.1"/>
</dbReference>
<sequence length="451" mass="48244">MRTLLRRSSIRILISTSAVALFAACAAPGEEPASQSSAQSLRSAEPTDGGPPAPSDTYEQSLHDYIDDLAGVPRDGGSPRPSWKKANINSGITMFGCQGTQDGAGCFSDARYTAISDERNNLPALQDLKVVRQLPSRTSYWIRSSSDGRYVGASRRIMDLFAVEKGLINPDIPVNAPYDPYFFPGNDGFSYAGAGATSDIVACKQSILVGMSEDEFGEVTFAEAGCKKVSTSVYQSIGQALEGGSEYIVANSPSDHTNDPGNGDLVAPFGPTAHSDFVPMVLSSTGSYDPKPKVTVSHPFEGDVMLSPTGGLYASRLTNGTKQIGYRVGVIETVRPTPESPNYGFNTKPVATVDLLGGKAAFSFDERFIAVHSYANQADPHLSINADASDIVIVDLKTGAHYQITKMPSKVRALYPHFRNDGWLYFLVRDANTGTETILATDLAARIARGQ</sequence>
<reference evidence="3 4" key="1">
    <citation type="submission" date="2021-12" db="EMBL/GenBank/DDBJ databases">
        <title>Discovery of the Pendulisporaceae a myxobacterial family with distinct sporulation behavior and unique specialized metabolism.</title>
        <authorList>
            <person name="Garcia R."/>
            <person name="Popoff A."/>
            <person name="Bader C.D."/>
            <person name="Loehr J."/>
            <person name="Walesch S."/>
            <person name="Walt C."/>
            <person name="Boldt J."/>
            <person name="Bunk B."/>
            <person name="Haeckl F.J.F.P.J."/>
            <person name="Gunesch A.P."/>
            <person name="Birkelbach J."/>
            <person name="Nuebel U."/>
            <person name="Pietschmann T."/>
            <person name="Bach T."/>
            <person name="Mueller R."/>
        </authorList>
    </citation>
    <scope>NUCLEOTIDE SEQUENCE [LARGE SCALE GENOMIC DNA]</scope>
    <source>
        <strain evidence="3 4">MSr12523</strain>
    </source>
</reference>
<accession>A0ABZ2K6A9</accession>
<name>A0ABZ2K6A9_9BACT</name>
<feature type="region of interest" description="Disordered" evidence="1">
    <location>
        <begin position="31"/>
        <end position="59"/>
    </location>
</feature>
<keyword evidence="2" id="KW-0732">Signal</keyword>